<dbReference type="Proteomes" id="UP000515158">
    <property type="component" value="Unplaced"/>
</dbReference>
<dbReference type="InterPro" id="IPR005829">
    <property type="entry name" value="Sugar_transporter_CS"/>
</dbReference>
<proteinExistence type="predicted"/>
<evidence type="ECO:0000256" key="7">
    <source>
        <dbReference type="SAM" id="Phobius"/>
    </source>
</evidence>
<dbReference type="GO" id="GO:0006820">
    <property type="term" value="P:monoatomic anion transport"/>
    <property type="evidence" value="ECO:0007669"/>
    <property type="project" value="TreeGrafter"/>
</dbReference>
<gene>
    <name evidence="10" type="primary">LOC117645435</name>
</gene>
<dbReference type="SUPFAM" id="SSF103473">
    <property type="entry name" value="MFS general substrate transporter"/>
    <property type="match status" value="1"/>
</dbReference>
<dbReference type="InterPro" id="IPR011701">
    <property type="entry name" value="MFS"/>
</dbReference>
<evidence type="ECO:0000256" key="2">
    <source>
        <dbReference type="ARBA" id="ARBA00022448"/>
    </source>
</evidence>
<dbReference type="InterPro" id="IPR050382">
    <property type="entry name" value="MFS_Na/Anion_cotransporter"/>
</dbReference>
<dbReference type="PROSITE" id="PS50850">
    <property type="entry name" value="MFS"/>
    <property type="match status" value="1"/>
</dbReference>
<feature type="transmembrane region" description="Helical" evidence="7">
    <location>
        <begin position="197"/>
        <end position="218"/>
    </location>
</feature>
<dbReference type="PANTHER" id="PTHR11662:SF79">
    <property type="entry name" value="NA[+]-DEPENDENT INORGANIC PHOSPHATE COTRANSPORTER, ISOFORM A"/>
    <property type="match status" value="1"/>
</dbReference>
<comment type="subcellular location">
    <subcellularLocation>
        <location evidence="1">Membrane</location>
        <topology evidence="1">Multi-pass membrane protein</topology>
    </subcellularLocation>
</comment>
<dbReference type="Pfam" id="PF07690">
    <property type="entry name" value="MFS_1"/>
    <property type="match status" value="1"/>
</dbReference>
<feature type="transmembrane region" description="Helical" evidence="7">
    <location>
        <begin position="423"/>
        <end position="445"/>
    </location>
</feature>
<dbReference type="PROSITE" id="PS00217">
    <property type="entry name" value="SUGAR_TRANSPORT_2"/>
    <property type="match status" value="1"/>
</dbReference>
<keyword evidence="4" id="KW-0769">Symport</keyword>
<dbReference type="GO" id="GO:0015293">
    <property type="term" value="F:symporter activity"/>
    <property type="evidence" value="ECO:0007669"/>
    <property type="project" value="UniProtKB-KW"/>
</dbReference>
<dbReference type="InParanoid" id="A0A6P8ZN08"/>
<dbReference type="Gene3D" id="1.20.1250.20">
    <property type="entry name" value="MFS general substrate transporter like domains"/>
    <property type="match status" value="2"/>
</dbReference>
<feature type="transmembrane region" description="Helical" evidence="7">
    <location>
        <begin position="493"/>
        <end position="511"/>
    </location>
</feature>
<evidence type="ECO:0000256" key="1">
    <source>
        <dbReference type="ARBA" id="ARBA00004141"/>
    </source>
</evidence>
<dbReference type="CDD" id="cd17318">
    <property type="entry name" value="MFS_SLC17"/>
    <property type="match status" value="1"/>
</dbReference>
<dbReference type="GeneID" id="117645435"/>
<feature type="transmembrane region" description="Helical" evidence="7">
    <location>
        <begin position="318"/>
        <end position="339"/>
    </location>
</feature>
<evidence type="ECO:0000313" key="10">
    <source>
        <dbReference type="RefSeq" id="XP_034241529.1"/>
    </source>
</evidence>
<protein>
    <submittedName>
        <fullName evidence="10">Vesicular glutamate transporter 2-like</fullName>
    </submittedName>
</protein>
<evidence type="ECO:0000256" key="4">
    <source>
        <dbReference type="ARBA" id="ARBA00022847"/>
    </source>
</evidence>
<feature type="transmembrane region" description="Helical" evidence="7">
    <location>
        <begin position="359"/>
        <end position="378"/>
    </location>
</feature>
<dbReference type="AlphaFoldDB" id="A0A6P8ZN08"/>
<dbReference type="PANTHER" id="PTHR11662">
    <property type="entry name" value="SOLUTE CARRIER FAMILY 17"/>
    <property type="match status" value="1"/>
</dbReference>
<feature type="transmembrane region" description="Helical" evidence="7">
    <location>
        <begin position="230"/>
        <end position="253"/>
    </location>
</feature>
<keyword evidence="6 7" id="KW-0472">Membrane</keyword>
<dbReference type="InterPro" id="IPR036259">
    <property type="entry name" value="MFS_trans_sf"/>
</dbReference>
<dbReference type="GO" id="GO:0016020">
    <property type="term" value="C:membrane"/>
    <property type="evidence" value="ECO:0007669"/>
    <property type="project" value="UniProtKB-SubCell"/>
</dbReference>
<feature type="transmembrane region" description="Helical" evidence="7">
    <location>
        <begin position="13"/>
        <end position="40"/>
    </location>
</feature>
<sequence length="550" mass="59015">MGTSPECMTTRRVLWLLVFFGFAVNYMIRININIAIVGMVRHPKSKGGRASDECLPAATVSAGNASGSASGSGWGVAAMRGAGLNGSLAAFNESSGTLNGSSLVLAFLGHSNDTAAVAKAVAAPDDHEEWSRFDWDERQQGLVLGAFFWLHWLTQLPGGILARRFGTKLVFGLSNALPGLMAALIPAASHWDYRALLAIRLVQGIIAGFCWPAMHFLTAQWIPPNERSKFVTAYMGSSVGAALTFPLCGLVVQTMGWPSVFYGCALLTALWLVAWWMLVFDTPAQHPRIAPEERLAIEKAIGHLVGNPRTQRTPWKSILLSGPVWINVVAQWGGIWALFTLLTQAPTYFNNVHHWDAGMAGLLSGLPHLCRISVAATVSQVGDNLLRKGVISRTTLRKIATAVCDIGMGLFILGLAWSGCDALMAVVCLTLATGCHGAVSTGPLASMVDMSPNYASIVLGICACITAMPGFISPYIVGQLTLGNQSTEQWKKVFVISGLMSIGTGLLYVVLADSEVQPWNNPEISSTDQEKELKALNKEEKNKEGECIKS</sequence>
<evidence type="ECO:0000256" key="3">
    <source>
        <dbReference type="ARBA" id="ARBA00022692"/>
    </source>
</evidence>
<evidence type="ECO:0000256" key="6">
    <source>
        <dbReference type="ARBA" id="ARBA00023136"/>
    </source>
</evidence>
<keyword evidence="5 7" id="KW-1133">Transmembrane helix</keyword>
<dbReference type="OrthoDB" id="2985014at2759"/>
<dbReference type="KEGG" id="tpal:117645435"/>
<dbReference type="InterPro" id="IPR020846">
    <property type="entry name" value="MFS_dom"/>
</dbReference>
<keyword evidence="2" id="KW-0813">Transport</keyword>
<dbReference type="FunFam" id="1.20.1250.20:FF:000003">
    <property type="entry name" value="Solute carrier family 17 member 3"/>
    <property type="match status" value="1"/>
</dbReference>
<evidence type="ECO:0000313" key="9">
    <source>
        <dbReference type="Proteomes" id="UP000515158"/>
    </source>
</evidence>
<feature type="transmembrane region" description="Helical" evidence="7">
    <location>
        <begin position="399"/>
        <end position="417"/>
    </location>
</feature>
<keyword evidence="9" id="KW-1185">Reference proteome</keyword>
<evidence type="ECO:0000259" key="8">
    <source>
        <dbReference type="PROSITE" id="PS50850"/>
    </source>
</evidence>
<evidence type="ECO:0000256" key="5">
    <source>
        <dbReference type="ARBA" id="ARBA00022989"/>
    </source>
</evidence>
<dbReference type="RefSeq" id="XP_034241529.1">
    <property type="nucleotide sequence ID" value="XM_034385638.1"/>
</dbReference>
<feature type="transmembrane region" description="Helical" evidence="7">
    <location>
        <begin position="457"/>
        <end position="477"/>
    </location>
</feature>
<feature type="domain" description="Major facilitator superfamily (MFS) profile" evidence="8">
    <location>
        <begin position="99"/>
        <end position="515"/>
    </location>
</feature>
<reference evidence="10" key="1">
    <citation type="submission" date="2025-08" db="UniProtKB">
        <authorList>
            <consortium name="RefSeq"/>
        </authorList>
    </citation>
    <scope>IDENTIFICATION</scope>
    <source>
        <tissue evidence="10">Total insect</tissue>
    </source>
</reference>
<feature type="transmembrane region" description="Helical" evidence="7">
    <location>
        <begin position="259"/>
        <end position="279"/>
    </location>
</feature>
<keyword evidence="3 7" id="KW-0812">Transmembrane</keyword>
<name>A0A6P8ZN08_THRPL</name>
<accession>A0A6P8ZN08</accession>
<organism evidence="10">
    <name type="scientific">Thrips palmi</name>
    <name type="common">Melon thrips</name>
    <dbReference type="NCBI Taxonomy" id="161013"/>
    <lineage>
        <taxon>Eukaryota</taxon>
        <taxon>Metazoa</taxon>
        <taxon>Ecdysozoa</taxon>
        <taxon>Arthropoda</taxon>
        <taxon>Hexapoda</taxon>
        <taxon>Insecta</taxon>
        <taxon>Pterygota</taxon>
        <taxon>Neoptera</taxon>
        <taxon>Paraneoptera</taxon>
        <taxon>Thysanoptera</taxon>
        <taxon>Terebrantia</taxon>
        <taxon>Thripoidea</taxon>
        <taxon>Thripidae</taxon>
        <taxon>Thrips</taxon>
    </lineage>
</organism>
<feature type="transmembrane region" description="Helical" evidence="7">
    <location>
        <begin position="169"/>
        <end position="191"/>
    </location>
</feature>